<sequence length="132" mass="15579">MPQNFPVPITLPEEDTLIEFPWARLKKLDETVRGLGQMNTPDRDIVRKKLKETMKALIVSIEDAKWVNCDAYDAKKEKEEDIQCDMIELKKFELPLAKEEYRKAKKIGMELQCTMFGYIKSCPRRWMLIKIL</sequence>
<gene>
    <name evidence="1" type="ORF">OCU04_001821</name>
</gene>
<reference evidence="1" key="1">
    <citation type="submission" date="2022-11" db="EMBL/GenBank/DDBJ databases">
        <title>Genome Resource of Sclerotinia nivalis Strain SnTB1, a Plant Pathogen Isolated from American Ginseng.</title>
        <authorList>
            <person name="Fan S."/>
        </authorList>
    </citation>
    <scope>NUCLEOTIDE SEQUENCE</scope>
    <source>
        <strain evidence="1">SnTB1</strain>
    </source>
</reference>
<proteinExistence type="predicted"/>
<evidence type="ECO:0000313" key="2">
    <source>
        <dbReference type="Proteomes" id="UP001152300"/>
    </source>
</evidence>
<protein>
    <submittedName>
        <fullName evidence="1">Uncharacterized protein</fullName>
    </submittedName>
</protein>
<dbReference type="AlphaFoldDB" id="A0A9X0AYW3"/>
<dbReference type="Proteomes" id="UP001152300">
    <property type="component" value="Unassembled WGS sequence"/>
</dbReference>
<evidence type="ECO:0000313" key="1">
    <source>
        <dbReference type="EMBL" id="KAJ8071501.1"/>
    </source>
</evidence>
<organism evidence="1 2">
    <name type="scientific">Sclerotinia nivalis</name>
    <dbReference type="NCBI Taxonomy" id="352851"/>
    <lineage>
        <taxon>Eukaryota</taxon>
        <taxon>Fungi</taxon>
        <taxon>Dikarya</taxon>
        <taxon>Ascomycota</taxon>
        <taxon>Pezizomycotina</taxon>
        <taxon>Leotiomycetes</taxon>
        <taxon>Helotiales</taxon>
        <taxon>Sclerotiniaceae</taxon>
        <taxon>Sclerotinia</taxon>
    </lineage>
</organism>
<accession>A0A9X0AYW3</accession>
<comment type="caution">
    <text evidence="1">The sequence shown here is derived from an EMBL/GenBank/DDBJ whole genome shotgun (WGS) entry which is preliminary data.</text>
</comment>
<dbReference type="OrthoDB" id="10468964at2759"/>
<keyword evidence="2" id="KW-1185">Reference proteome</keyword>
<name>A0A9X0AYW3_9HELO</name>
<dbReference type="EMBL" id="JAPEIS010000001">
    <property type="protein sequence ID" value="KAJ8071501.1"/>
    <property type="molecule type" value="Genomic_DNA"/>
</dbReference>